<dbReference type="Proteomes" id="UP000011223">
    <property type="component" value="Unassembled WGS sequence"/>
</dbReference>
<sequence>MEAKGGMIAVKKFKLNSVNILLVVFYIATLLYLSQFIG</sequence>
<evidence type="ECO:0000256" key="1">
    <source>
        <dbReference type="SAM" id="Phobius"/>
    </source>
</evidence>
<proteinExistence type="predicted"/>
<keyword evidence="1" id="KW-0472">Membrane</keyword>
<dbReference type="AlphaFoldDB" id="R1IJZ9"/>
<comment type="caution">
    <text evidence="2">The sequence shown here is derived from an EMBL/GenBank/DDBJ whole genome shotgun (WGS) entry which is preliminary data.</text>
</comment>
<name>R1IJZ9_9GAMM</name>
<dbReference type="EMBL" id="ANFM02000008">
    <property type="protein sequence ID" value="EOD81041.1"/>
    <property type="molecule type" value="Genomic_DNA"/>
</dbReference>
<evidence type="ECO:0000313" key="2">
    <source>
        <dbReference type="EMBL" id="EOD81041.1"/>
    </source>
</evidence>
<reference evidence="2 3" key="1">
    <citation type="journal article" date="2014" name="PLoS ONE">
        <title>Grimontia indica AK16(T), sp. nov., Isolated from a Seawater Sample Reports the Presence of Pathogenic Genes Similar to Vibrio Genus.</title>
        <authorList>
            <person name="Singh A."/>
            <person name="Vaidya B."/>
            <person name="Khatri I."/>
            <person name="Srinivas T.N."/>
            <person name="Subramanian S."/>
            <person name="Korpole S."/>
            <person name="Pinnaka A.K."/>
        </authorList>
    </citation>
    <scope>NUCLEOTIDE SEQUENCE [LARGE SCALE GENOMIC DNA]</scope>
    <source>
        <strain evidence="2 3">AK16</strain>
    </source>
</reference>
<protein>
    <submittedName>
        <fullName evidence="2">Uncharacterized protein</fullName>
    </submittedName>
</protein>
<feature type="transmembrane region" description="Helical" evidence="1">
    <location>
        <begin position="20"/>
        <end position="37"/>
    </location>
</feature>
<evidence type="ECO:0000313" key="3">
    <source>
        <dbReference type="Proteomes" id="UP000011223"/>
    </source>
</evidence>
<keyword evidence="3" id="KW-1185">Reference proteome</keyword>
<keyword evidence="1" id="KW-0812">Transmembrane</keyword>
<accession>R1IJZ9</accession>
<organism evidence="2 3">
    <name type="scientific">Grimontia indica</name>
    <dbReference type="NCBI Taxonomy" id="1056512"/>
    <lineage>
        <taxon>Bacteria</taxon>
        <taxon>Pseudomonadati</taxon>
        <taxon>Pseudomonadota</taxon>
        <taxon>Gammaproteobacteria</taxon>
        <taxon>Vibrionales</taxon>
        <taxon>Vibrionaceae</taxon>
        <taxon>Grimontia</taxon>
    </lineage>
</organism>
<keyword evidence="1" id="KW-1133">Transmembrane helix</keyword>
<gene>
    <name evidence="2" type="ORF">D515_04767</name>
</gene>